<protein>
    <submittedName>
        <fullName evidence="1">DUF3000 domain-containing protein</fullName>
    </submittedName>
</protein>
<evidence type="ECO:0000313" key="1">
    <source>
        <dbReference type="EMBL" id="PMD06572.1"/>
    </source>
</evidence>
<sequence length="203" mass="21969">MVAPVPFTPEPFAQASDVLRTFCESGSAPHISLEEIPAPGRLAPWAFALNGDVDANAVPHTPSCEDEVATGRVVLLYDPSEPESWKGQFRLVTYIRAELEHELGHEALLGPVAWSWLTDALESHECNVTEVGGTTTRALSESFGTLAARPATIDLEMRASWTPVIQHPKELKSHVHAWAHLLSTVAGVPPLPEGVSAFPGRLR</sequence>
<dbReference type="InterPro" id="IPR021555">
    <property type="entry name" value="DUF3000"/>
</dbReference>
<dbReference type="RefSeq" id="WP_102238214.1">
    <property type="nucleotide sequence ID" value="NZ_BAAAIM010000005.1"/>
</dbReference>
<reference evidence="1 2" key="1">
    <citation type="submission" date="2017-09" db="EMBL/GenBank/DDBJ databases">
        <title>Bacterial strain isolated from the female urinary microbiota.</title>
        <authorList>
            <person name="Thomas-White K."/>
            <person name="Kumar N."/>
            <person name="Forster S."/>
            <person name="Putonti C."/>
            <person name="Lawley T."/>
            <person name="Wolfe A.J."/>
        </authorList>
    </citation>
    <scope>NUCLEOTIDE SEQUENCE [LARGE SCALE GENOMIC DNA]</scope>
    <source>
        <strain evidence="1 2">UMB1301</strain>
    </source>
</reference>
<dbReference type="Proteomes" id="UP000235598">
    <property type="component" value="Unassembled WGS sequence"/>
</dbReference>
<dbReference type="AlphaFoldDB" id="A0A2N6VR09"/>
<comment type="caution">
    <text evidence="1">The sequence shown here is derived from an EMBL/GenBank/DDBJ whole genome shotgun (WGS) entry which is preliminary data.</text>
</comment>
<accession>A0A2N6VR09</accession>
<evidence type="ECO:0000313" key="2">
    <source>
        <dbReference type="Proteomes" id="UP000235598"/>
    </source>
</evidence>
<dbReference type="Pfam" id="PF11452">
    <property type="entry name" value="DUF3000"/>
    <property type="match status" value="1"/>
</dbReference>
<name>A0A2N6VR09_9MICO</name>
<proteinExistence type="predicted"/>
<gene>
    <name evidence="1" type="ORF">CJ199_04225</name>
</gene>
<organism evidence="1 2">
    <name type="scientific">Brevibacterium paucivorans</name>
    <dbReference type="NCBI Taxonomy" id="170994"/>
    <lineage>
        <taxon>Bacteria</taxon>
        <taxon>Bacillati</taxon>
        <taxon>Actinomycetota</taxon>
        <taxon>Actinomycetes</taxon>
        <taxon>Micrococcales</taxon>
        <taxon>Brevibacteriaceae</taxon>
        <taxon>Brevibacterium</taxon>
    </lineage>
</organism>
<dbReference type="EMBL" id="PNHK01000001">
    <property type="protein sequence ID" value="PMD06572.1"/>
    <property type="molecule type" value="Genomic_DNA"/>
</dbReference>
<dbReference type="OrthoDB" id="3210980at2"/>